<evidence type="ECO:0000256" key="6">
    <source>
        <dbReference type="ARBA" id="ARBA00023136"/>
    </source>
</evidence>
<comment type="subcellular location">
    <subcellularLocation>
        <location evidence="1">Cell membrane</location>
        <topology evidence="1">Multi-pass membrane protein</topology>
    </subcellularLocation>
</comment>
<feature type="transmembrane region" description="Helical" evidence="7">
    <location>
        <begin position="100"/>
        <end position="123"/>
    </location>
</feature>
<feature type="transmembrane region" description="Helical" evidence="7">
    <location>
        <begin position="179"/>
        <end position="199"/>
    </location>
</feature>
<keyword evidence="6 7" id="KW-0472">Membrane</keyword>
<evidence type="ECO:0000256" key="5">
    <source>
        <dbReference type="ARBA" id="ARBA00022989"/>
    </source>
</evidence>
<dbReference type="InterPro" id="IPR045621">
    <property type="entry name" value="BPD_transp_1_N"/>
</dbReference>
<dbReference type="PANTHER" id="PTHR43163:SF6">
    <property type="entry name" value="DIPEPTIDE TRANSPORT SYSTEM PERMEASE PROTEIN DPPB-RELATED"/>
    <property type="match status" value="1"/>
</dbReference>
<evidence type="ECO:0000256" key="3">
    <source>
        <dbReference type="ARBA" id="ARBA00022475"/>
    </source>
</evidence>
<feature type="transmembrane region" description="Helical" evidence="7">
    <location>
        <begin position="12"/>
        <end position="31"/>
    </location>
</feature>
<evidence type="ECO:0000256" key="1">
    <source>
        <dbReference type="ARBA" id="ARBA00004651"/>
    </source>
</evidence>
<evidence type="ECO:0000256" key="2">
    <source>
        <dbReference type="ARBA" id="ARBA00022448"/>
    </source>
</evidence>
<evidence type="ECO:0000259" key="8">
    <source>
        <dbReference type="PROSITE" id="PS50928"/>
    </source>
</evidence>
<proteinExistence type="predicted"/>
<dbReference type="PROSITE" id="PS50928">
    <property type="entry name" value="ABC_TM1"/>
    <property type="match status" value="1"/>
</dbReference>
<dbReference type="EMBL" id="UINC01000824">
    <property type="protein sequence ID" value="SUZ61758.1"/>
    <property type="molecule type" value="Genomic_DNA"/>
</dbReference>
<dbReference type="SUPFAM" id="SSF161098">
    <property type="entry name" value="MetI-like"/>
    <property type="match status" value="1"/>
</dbReference>
<dbReference type="CDD" id="cd06261">
    <property type="entry name" value="TM_PBP2"/>
    <property type="match status" value="1"/>
</dbReference>
<name>A0A381P6B9_9ZZZZ</name>
<evidence type="ECO:0000256" key="4">
    <source>
        <dbReference type="ARBA" id="ARBA00022692"/>
    </source>
</evidence>
<organism evidence="9">
    <name type="scientific">marine metagenome</name>
    <dbReference type="NCBI Taxonomy" id="408172"/>
    <lineage>
        <taxon>unclassified sequences</taxon>
        <taxon>metagenomes</taxon>
        <taxon>ecological metagenomes</taxon>
    </lineage>
</organism>
<keyword evidence="2" id="KW-0813">Transport</keyword>
<sequence>MSLGYLTRRLFSVLLVLVIVSFAVFAITMILPGNAAVMILGEYATEDQLLALAEVLGLNRPWYIQYFEWAGNILQADWGMSLRLSLPVGEVVGDAFWNSASLAVTALVTVIIIAIPLGILAALYRGSKVDLGIGLFAYVGTAMPEFVTATLLLVFLAGSAGGYLPAGGFIAPNESFPGFVSHVILPAGTLGLILMAHIARQVRSEMSDVLASDYIRAARLKGLRERTVIRRHALPNSLAPAVAVISLDIGYLLGGIIVVEEIFAWPGLGRLLIYALENRDLPVIQAITLLLAAVYALSNLFSDLVIAALDPRVRY</sequence>
<keyword evidence="5 7" id="KW-1133">Transmembrane helix</keyword>
<gene>
    <name evidence="9" type="ORF">METZ01_LOCUS14612</name>
</gene>
<dbReference type="GO" id="GO:0055085">
    <property type="term" value="P:transmembrane transport"/>
    <property type="evidence" value="ECO:0007669"/>
    <property type="project" value="InterPro"/>
</dbReference>
<dbReference type="Gene3D" id="1.10.3720.10">
    <property type="entry name" value="MetI-like"/>
    <property type="match status" value="1"/>
</dbReference>
<dbReference type="AlphaFoldDB" id="A0A381P6B9"/>
<feature type="transmembrane region" description="Helical" evidence="7">
    <location>
        <begin position="135"/>
        <end position="159"/>
    </location>
</feature>
<feature type="transmembrane region" description="Helical" evidence="7">
    <location>
        <begin position="283"/>
        <end position="309"/>
    </location>
</feature>
<feature type="transmembrane region" description="Helical" evidence="7">
    <location>
        <begin position="238"/>
        <end position="263"/>
    </location>
</feature>
<keyword evidence="4 7" id="KW-0812">Transmembrane</keyword>
<feature type="domain" description="ABC transmembrane type-1" evidence="8">
    <location>
        <begin position="96"/>
        <end position="302"/>
    </location>
</feature>
<protein>
    <recommendedName>
        <fullName evidence="8">ABC transmembrane type-1 domain-containing protein</fullName>
    </recommendedName>
</protein>
<dbReference type="InterPro" id="IPR035906">
    <property type="entry name" value="MetI-like_sf"/>
</dbReference>
<dbReference type="Pfam" id="PF00528">
    <property type="entry name" value="BPD_transp_1"/>
    <property type="match status" value="1"/>
</dbReference>
<dbReference type="PANTHER" id="PTHR43163">
    <property type="entry name" value="DIPEPTIDE TRANSPORT SYSTEM PERMEASE PROTEIN DPPB-RELATED"/>
    <property type="match status" value="1"/>
</dbReference>
<evidence type="ECO:0000313" key="9">
    <source>
        <dbReference type="EMBL" id="SUZ61758.1"/>
    </source>
</evidence>
<dbReference type="InterPro" id="IPR000515">
    <property type="entry name" value="MetI-like"/>
</dbReference>
<keyword evidence="3" id="KW-1003">Cell membrane</keyword>
<evidence type="ECO:0000256" key="7">
    <source>
        <dbReference type="SAM" id="Phobius"/>
    </source>
</evidence>
<dbReference type="Pfam" id="PF19300">
    <property type="entry name" value="BPD_transp_1_N"/>
    <property type="match status" value="1"/>
</dbReference>
<dbReference type="GO" id="GO:0005886">
    <property type="term" value="C:plasma membrane"/>
    <property type="evidence" value="ECO:0007669"/>
    <property type="project" value="UniProtKB-SubCell"/>
</dbReference>
<reference evidence="9" key="1">
    <citation type="submission" date="2018-05" db="EMBL/GenBank/DDBJ databases">
        <authorList>
            <person name="Lanie J.A."/>
            <person name="Ng W.-L."/>
            <person name="Kazmierczak K.M."/>
            <person name="Andrzejewski T.M."/>
            <person name="Davidsen T.M."/>
            <person name="Wayne K.J."/>
            <person name="Tettelin H."/>
            <person name="Glass J.I."/>
            <person name="Rusch D."/>
            <person name="Podicherti R."/>
            <person name="Tsui H.-C.T."/>
            <person name="Winkler M.E."/>
        </authorList>
    </citation>
    <scope>NUCLEOTIDE SEQUENCE</scope>
</reference>
<accession>A0A381P6B9</accession>